<dbReference type="WBParaSite" id="BXY_1450000.1">
    <property type="protein sequence ID" value="BXY_1450000.1"/>
    <property type="gene ID" value="BXY_1450000"/>
</dbReference>
<reference evidence="2" key="1">
    <citation type="submission" date="2016-11" db="UniProtKB">
        <authorList>
            <consortium name="WormBaseParasite"/>
        </authorList>
    </citation>
    <scope>IDENTIFICATION</scope>
</reference>
<accession>A0A1I7SN64</accession>
<sequence>MLLGKADSCSIAENAMHEEEFSSYKFLCI</sequence>
<dbReference type="Proteomes" id="UP000095284">
    <property type="component" value="Unplaced"/>
</dbReference>
<dbReference type="AlphaFoldDB" id="A0A1I7SN64"/>
<proteinExistence type="predicted"/>
<protein>
    <submittedName>
        <fullName evidence="2">Uncharacterized protein</fullName>
    </submittedName>
</protein>
<evidence type="ECO:0000313" key="2">
    <source>
        <dbReference type="WBParaSite" id="BXY_1450000.1"/>
    </source>
</evidence>
<evidence type="ECO:0000313" key="1">
    <source>
        <dbReference type="Proteomes" id="UP000095284"/>
    </source>
</evidence>
<organism evidence="1 2">
    <name type="scientific">Bursaphelenchus xylophilus</name>
    <name type="common">Pinewood nematode worm</name>
    <name type="synonym">Aphelenchoides xylophilus</name>
    <dbReference type="NCBI Taxonomy" id="6326"/>
    <lineage>
        <taxon>Eukaryota</taxon>
        <taxon>Metazoa</taxon>
        <taxon>Ecdysozoa</taxon>
        <taxon>Nematoda</taxon>
        <taxon>Chromadorea</taxon>
        <taxon>Rhabditida</taxon>
        <taxon>Tylenchina</taxon>
        <taxon>Tylenchomorpha</taxon>
        <taxon>Aphelenchoidea</taxon>
        <taxon>Aphelenchoididae</taxon>
        <taxon>Bursaphelenchus</taxon>
    </lineage>
</organism>
<name>A0A1I7SN64_BURXY</name>